<keyword evidence="2 7" id="KW-0645">Protease</keyword>
<dbReference type="InterPro" id="IPR024079">
    <property type="entry name" value="MetalloPept_cat_dom_sf"/>
</dbReference>
<dbReference type="Gene3D" id="3.40.390.10">
    <property type="entry name" value="Collagenase (Catalytic Domain)"/>
    <property type="match status" value="1"/>
</dbReference>
<dbReference type="CDD" id="cd06456">
    <property type="entry name" value="M3A_DCP"/>
    <property type="match status" value="1"/>
</dbReference>
<evidence type="ECO:0000256" key="1">
    <source>
        <dbReference type="ARBA" id="ARBA00006040"/>
    </source>
</evidence>
<evidence type="ECO:0000256" key="2">
    <source>
        <dbReference type="ARBA" id="ARBA00022670"/>
    </source>
</evidence>
<dbReference type="PANTHER" id="PTHR43660">
    <property type="entry name" value="DIPEPTIDYL CARBOXYPEPTIDASE"/>
    <property type="match status" value="1"/>
</dbReference>
<reference evidence="10" key="1">
    <citation type="journal article" date="2019" name="Int. J. Syst. Evol. Microbiol.">
        <title>The Global Catalogue of Microorganisms (GCM) 10K type strain sequencing project: providing services to taxonomists for standard genome sequencing and annotation.</title>
        <authorList>
            <consortium name="The Broad Institute Genomics Platform"/>
            <consortium name="The Broad Institute Genome Sequencing Center for Infectious Disease"/>
            <person name="Wu L."/>
            <person name="Ma J."/>
        </authorList>
    </citation>
    <scope>NUCLEOTIDE SEQUENCE [LARGE SCALE GENOMIC DNA]</scope>
    <source>
        <strain evidence="10">JCM 19125</strain>
    </source>
</reference>
<comment type="caution">
    <text evidence="9">The sequence shown here is derived from an EMBL/GenBank/DDBJ whole genome shotgun (WGS) entry which is preliminary data.</text>
</comment>
<keyword evidence="6 7" id="KW-0482">Metalloprotease</keyword>
<keyword evidence="4 7" id="KW-0378">Hydrolase</keyword>
<dbReference type="InterPro" id="IPR001567">
    <property type="entry name" value="Pept_M3A_M3B_dom"/>
</dbReference>
<dbReference type="InterPro" id="IPR034005">
    <property type="entry name" value="M3A_DCP"/>
</dbReference>
<evidence type="ECO:0000313" key="9">
    <source>
        <dbReference type="EMBL" id="GAA4903338.1"/>
    </source>
</evidence>
<feature type="domain" description="Peptidase M3A/M3B catalytic" evidence="8">
    <location>
        <begin position="226"/>
        <end position="660"/>
    </location>
</feature>
<accession>A0ABP9FPC5</accession>
<sequence>MSINPVLSTELPFSLPDFAHATPRDHHVAIEEGMRTQLGALAKLRANAEPATVENVLAAWDAAEDVLRRALNAFFAVYGSDATDEMIAIEEEVAPRLAEHSDSIYLDRELYARLQSLEARITAGEAEADAEDRHALDELLRAFRRAGVSLDDAGQDRLRVMNKRLAELSSKFETLNREARVAGGFTVTEEELAGLTHDERVALKTDDGYRIELVNTTQQPLGAKLADADVRRRLLEASTTRALAGEFDTRAVVVEIARLRAERATLLGYPNHAAIVAEAGTAKTVEAILDMLVPLAQAALAKAVDEGAQLRARYAELNPGAEFTAADWAFVEAIVRRERFAFDEAELGEYLQVDKVLDAVYAAAGELYGLKFTPREDLHGHVPGTQTYEVHDDEGIIGLFVMDFWARPTKNGGAWMSNLVDQSGRTGDLPVVTNNCNYTPTTTAISWDDVITMFHEFGHALHGLLANSRYAGFSGANTPRDFVEFPSQVNEHWAWTPGRVLPAEWITKLEEASKFGQGYATAETELASLLDLVWHTTPLGELPGSADEVEDFERRALEKYGLVNDLVPPRYRTQYFAHIWGGGYAASYYGYAWAKVMDADAVAWFRENTEGDSPAMTLRQAGEHFRRTLLAPGGSVDPMETYRSFRGRDPELTPLLERLGLAI</sequence>
<proteinExistence type="inferred from homology"/>
<keyword evidence="3 7" id="KW-0479">Metal-binding</keyword>
<dbReference type="InterPro" id="IPR024077">
    <property type="entry name" value="Neurolysin/TOP_dom2"/>
</dbReference>
<comment type="cofactor">
    <cofactor evidence="7">
        <name>Zn(2+)</name>
        <dbReference type="ChEBI" id="CHEBI:29105"/>
    </cofactor>
    <text evidence="7">Binds 1 zinc ion.</text>
</comment>
<dbReference type="InterPro" id="IPR045090">
    <property type="entry name" value="Pept_M3A_M3B"/>
</dbReference>
<dbReference type="RefSeq" id="WP_345582940.1">
    <property type="nucleotide sequence ID" value="NZ_BAABLV010000036.1"/>
</dbReference>
<evidence type="ECO:0000256" key="4">
    <source>
        <dbReference type="ARBA" id="ARBA00022801"/>
    </source>
</evidence>
<dbReference type="Pfam" id="PF01432">
    <property type="entry name" value="Peptidase_M3"/>
    <property type="match status" value="1"/>
</dbReference>
<protein>
    <submittedName>
        <fullName evidence="9">M3 family metallopeptidase</fullName>
    </submittedName>
</protein>
<name>A0ABP9FPC5_9ACTN</name>
<organism evidence="9 10">
    <name type="scientific">Tessaracoccus lubricantis</name>
    <dbReference type="NCBI Taxonomy" id="545543"/>
    <lineage>
        <taxon>Bacteria</taxon>
        <taxon>Bacillati</taxon>
        <taxon>Actinomycetota</taxon>
        <taxon>Actinomycetes</taxon>
        <taxon>Propionibacteriales</taxon>
        <taxon>Propionibacteriaceae</taxon>
        <taxon>Tessaracoccus</taxon>
    </lineage>
</organism>
<dbReference type="Proteomes" id="UP001501521">
    <property type="component" value="Unassembled WGS sequence"/>
</dbReference>
<dbReference type="SUPFAM" id="SSF55486">
    <property type="entry name" value="Metalloproteases ('zincins'), catalytic domain"/>
    <property type="match status" value="1"/>
</dbReference>
<evidence type="ECO:0000313" key="10">
    <source>
        <dbReference type="Proteomes" id="UP001501521"/>
    </source>
</evidence>
<evidence type="ECO:0000259" key="8">
    <source>
        <dbReference type="Pfam" id="PF01432"/>
    </source>
</evidence>
<evidence type="ECO:0000256" key="5">
    <source>
        <dbReference type="ARBA" id="ARBA00022833"/>
    </source>
</evidence>
<dbReference type="Gene3D" id="1.10.1370.10">
    <property type="entry name" value="Neurolysin, domain 3"/>
    <property type="match status" value="1"/>
</dbReference>
<evidence type="ECO:0000256" key="3">
    <source>
        <dbReference type="ARBA" id="ARBA00022723"/>
    </source>
</evidence>
<gene>
    <name evidence="9" type="ORF">GCM10025789_22790</name>
</gene>
<dbReference type="EMBL" id="BAABLV010000036">
    <property type="protein sequence ID" value="GAA4903338.1"/>
    <property type="molecule type" value="Genomic_DNA"/>
</dbReference>
<evidence type="ECO:0000256" key="7">
    <source>
        <dbReference type="RuleBase" id="RU003435"/>
    </source>
</evidence>
<dbReference type="Gene3D" id="1.10.1370.40">
    <property type="match status" value="1"/>
</dbReference>
<keyword evidence="5 7" id="KW-0862">Zinc</keyword>
<evidence type="ECO:0000256" key="6">
    <source>
        <dbReference type="ARBA" id="ARBA00023049"/>
    </source>
</evidence>
<keyword evidence="10" id="KW-1185">Reference proteome</keyword>
<comment type="similarity">
    <text evidence="1 7">Belongs to the peptidase M3 family.</text>
</comment>
<dbReference type="PANTHER" id="PTHR43660:SF1">
    <property type="entry name" value="DIPEPTIDYL CARBOXYPEPTIDASE"/>
    <property type="match status" value="1"/>
</dbReference>